<evidence type="ECO:0000313" key="2">
    <source>
        <dbReference type="EMBL" id="ABW98069.1"/>
    </source>
</evidence>
<keyword evidence="1" id="KW-0812">Transmembrane</keyword>
<dbReference type="EMBL" id="CP000882">
    <property type="protein sequence ID" value="ABW98069.1"/>
    <property type="molecule type" value="Genomic_DNA"/>
</dbReference>
<evidence type="ECO:0000313" key="3">
    <source>
        <dbReference type="Proteomes" id="UP000243127"/>
    </source>
</evidence>
<gene>
    <name evidence="2" type="ORF">HAN_2g243</name>
</gene>
<name>A9BKR4_HEMAN</name>
<protein>
    <submittedName>
        <fullName evidence="2">Uncharacterized protein</fullName>
    </submittedName>
</protein>
<keyword evidence="1" id="KW-0472">Membrane</keyword>
<dbReference type="AlphaFoldDB" id="A9BKR4"/>
<sequence>MKMKNSPFFLKNFFIYVEIWITFLFHFYLNFFFRFFFDYKKVFLLLQKLLKISKKKNQVFKKNNNNNLEKIFFWKRFKEIKIKKCSVHNSVLKLKNLELFEKKKKYCFFLNYTNEFKKKWEEIKTLDNLIKKFTEMEIKRKEHRNRVLTFFDKKKTKFLKRWILFLPLKTFGKNLFSVNLVSNKSLEFKKKKKKIQNLLKKLRKKVFYNNPIILQPF</sequence>
<dbReference type="RefSeq" id="XP_001712394.1">
    <property type="nucleotide sequence ID" value="XM_001712342.1"/>
</dbReference>
<dbReference type="Proteomes" id="UP000243127">
    <property type="component" value="Nucleomorph 2"/>
</dbReference>
<feature type="transmembrane region" description="Helical" evidence="1">
    <location>
        <begin position="13"/>
        <end position="37"/>
    </location>
</feature>
<dbReference type="GeneID" id="5739838"/>
<keyword evidence="2" id="KW-0542">Nucleomorph</keyword>
<keyword evidence="1" id="KW-1133">Transmembrane helix</keyword>
<evidence type="ECO:0000256" key="1">
    <source>
        <dbReference type="SAM" id="Phobius"/>
    </source>
</evidence>
<geneLocation type="nucleomorph" evidence="2"/>
<reference evidence="2 3" key="1">
    <citation type="journal article" date="2007" name="Proc. Natl. Acad. Sci. U.S.A.">
        <title>Nucleomorph genome of Hemiselmis andersenii reveals complete intron loss and compaction as a driver of protein structure and function.</title>
        <authorList>
            <person name="Lane C.E."/>
            <person name="van den Heuvel K."/>
            <person name="Kozera C."/>
            <person name="Curtis B.A."/>
            <person name="Parsons B.J."/>
            <person name="Bowman S."/>
            <person name="Archibald J.M."/>
        </authorList>
    </citation>
    <scope>NUCLEOTIDE SEQUENCE [LARGE SCALE GENOMIC DNA]</scope>
    <source>
        <strain evidence="2 3">CCMP644</strain>
    </source>
</reference>
<proteinExistence type="predicted"/>
<accession>A9BKR4</accession>
<organism evidence="2 3">
    <name type="scientific">Hemiselmis andersenii</name>
    <name type="common">Cryptophyte alga</name>
    <dbReference type="NCBI Taxonomy" id="464988"/>
    <lineage>
        <taxon>Eukaryota</taxon>
        <taxon>Cryptophyceae</taxon>
        <taxon>Cryptomonadales</taxon>
        <taxon>Hemiselmidaceae</taxon>
        <taxon>Hemiselmis</taxon>
    </lineage>
</organism>